<dbReference type="KEGG" id="vra:106771675"/>
<proteinExistence type="predicted"/>
<accession>A0A1S3V482</accession>
<protein>
    <submittedName>
        <fullName evidence="3">Uncharacterized protein LOC106771675</fullName>
    </submittedName>
</protein>
<keyword evidence="1" id="KW-0175">Coiled coil</keyword>
<dbReference type="RefSeq" id="XP_014513163.1">
    <property type="nucleotide sequence ID" value="XM_014657677.2"/>
</dbReference>
<evidence type="ECO:0000313" key="3">
    <source>
        <dbReference type="RefSeq" id="XP_014513163.1"/>
    </source>
</evidence>
<gene>
    <name evidence="3" type="primary">LOC106771675</name>
</gene>
<name>A0A1S3V482_VIGRR</name>
<dbReference type="AlphaFoldDB" id="A0A1S3V482"/>
<dbReference type="OrthoDB" id="2116871at2759"/>
<feature type="coiled-coil region" evidence="1">
    <location>
        <begin position="108"/>
        <end position="135"/>
    </location>
</feature>
<evidence type="ECO:0000256" key="1">
    <source>
        <dbReference type="SAM" id="Coils"/>
    </source>
</evidence>
<evidence type="ECO:0000313" key="2">
    <source>
        <dbReference type="Proteomes" id="UP000087766"/>
    </source>
</evidence>
<reference evidence="3" key="2">
    <citation type="submission" date="2025-08" db="UniProtKB">
        <authorList>
            <consortium name="RefSeq"/>
        </authorList>
    </citation>
    <scope>IDENTIFICATION</scope>
    <source>
        <tissue evidence="3">Leaf</tissue>
    </source>
</reference>
<organism evidence="2 3">
    <name type="scientific">Vigna radiata var. radiata</name>
    <name type="common">Mung bean</name>
    <name type="synonym">Phaseolus aureus</name>
    <dbReference type="NCBI Taxonomy" id="3916"/>
    <lineage>
        <taxon>Eukaryota</taxon>
        <taxon>Viridiplantae</taxon>
        <taxon>Streptophyta</taxon>
        <taxon>Embryophyta</taxon>
        <taxon>Tracheophyta</taxon>
        <taxon>Spermatophyta</taxon>
        <taxon>Magnoliopsida</taxon>
        <taxon>eudicotyledons</taxon>
        <taxon>Gunneridae</taxon>
        <taxon>Pentapetalae</taxon>
        <taxon>rosids</taxon>
        <taxon>fabids</taxon>
        <taxon>Fabales</taxon>
        <taxon>Fabaceae</taxon>
        <taxon>Papilionoideae</taxon>
        <taxon>50 kb inversion clade</taxon>
        <taxon>NPAAA clade</taxon>
        <taxon>indigoferoid/millettioid clade</taxon>
        <taxon>Phaseoleae</taxon>
        <taxon>Vigna</taxon>
    </lineage>
</organism>
<dbReference type="GeneID" id="106771675"/>
<sequence length="185" mass="21538">MSTNNLNSVTTFMEQLNLREEVMPLVIEACSNYPALLESHKDHGQSFQRGAFECLGEVLRILKTKKIRDMNSYGCRQLVKACNEAECFKVNLGWLKPYIDSALAKKDIAENFHEIERMEQRIRTLEEELEGKDLKKRIPGITQEELQKLKQEELQKLKKDVALKKQGLVDLDIERNLEFPEYSHL</sequence>
<dbReference type="Proteomes" id="UP000087766">
    <property type="component" value="Chromosome 8"/>
</dbReference>
<dbReference type="STRING" id="3916.A0A1S3V482"/>
<reference evidence="2" key="1">
    <citation type="journal article" date="2014" name="Nat. Commun.">
        <title>Genome sequence of mungbean and insights into evolution within Vigna species.</title>
        <authorList>
            <person name="Kang Y.J."/>
            <person name="Kim S.K."/>
            <person name="Kim M.Y."/>
            <person name="Lestari P."/>
            <person name="Kim K.H."/>
            <person name="Ha B.K."/>
            <person name="Jun T.H."/>
            <person name="Hwang W.J."/>
            <person name="Lee T."/>
            <person name="Lee J."/>
            <person name="Shim S."/>
            <person name="Yoon M.Y."/>
            <person name="Jang Y.E."/>
            <person name="Han K.S."/>
            <person name="Taeprayoon P."/>
            <person name="Yoon N."/>
            <person name="Somta P."/>
            <person name="Tanya P."/>
            <person name="Kim K.S."/>
            <person name="Gwag J.G."/>
            <person name="Moon J.K."/>
            <person name="Lee Y.H."/>
            <person name="Park B.S."/>
            <person name="Bombarely A."/>
            <person name="Doyle J.J."/>
            <person name="Jackson S.A."/>
            <person name="Schafleitner R."/>
            <person name="Srinives P."/>
            <person name="Varshney R.K."/>
            <person name="Lee S.H."/>
        </authorList>
    </citation>
    <scope>NUCLEOTIDE SEQUENCE [LARGE SCALE GENOMIC DNA]</scope>
    <source>
        <strain evidence="2">cv. VC1973A</strain>
    </source>
</reference>
<keyword evidence="2" id="KW-1185">Reference proteome</keyword>